<dbReference type="PROSITE" id="PS50110">
    <property type="entry name" value="RESPONSE_REGULATORY"/>
    <property type="match status" value="1"/>
</dbReference>
<dbReference type="SMART" id="SM00448">
    <property type="entry name" value="REC"/>
    <property type="match status" value="1"/>
</dbReference>
<dbReference type="InterPro" id="IPR011006">
    <property type="entry name" value="CheY-like_superfamily"/>
</dbReference>
<dbReference type="RefSeq" id="WP_012319467.1">
    <property type="nucleotide sequence ID" value="NC_010505.1"/>
</dbReference>
<dbReference type="PATRIC" id="fig|426355.14.peg.2577"/>
<dbReference type="InterPro" id="IPR001789">
    <property type="entry name" value="Sig_transdc_resp-reg_receiver"/>
</dbReference>
<evidence type="ECO:0000256" key="3">
    <source>
        <dbReference type="ARBA" id="ARBA00023163"/>
    </source>
</evidence>
<dbReference type="HOGENOM" id="CLU_000445_69_8_5"/>
<protein>
    <submittedName>
        <fullName evidence="6">Response regulator receiver protein</fullName>
    </submittedName>
</protein>
<dbReference type="AlphaFoldDB" id="B1M011"/>
<dbReference type="SUPFAM" id="SSF52172">
    <property type="entry name" value="CheY-like"/>
    <property type="match status" value="1"/>
</dbReference>
<dbReference type="GO" id="GO:0000160">
    <property type="term" value="P:phosphorelay signal transduction system"/>
    <property type="evidence" value="ECO:0007669"/>
    <property type="project" value="InterPro"/>
</dbReference>
<dbReference type="PANTHER" id="PTHR44591">
    <property type="entry name" value="STRESS RESPONSE REGULATOR PROTEIN 1"/>
    <property type="match status" value="1"/>
</dbReference>
<evidence type="ECO:0000313" key="7">
    <source>
        <dbReference type="Proteomes" id="UP000006589"/>
    </source>
</evidence>
<organism evidence="6 7">
    <name type="scientific">Methylobacterium radiotolerans (strain ATCC 27329 / DSM 1819 / JCM 2831 / NBRC 15690 / NCIMB 10815 / 0-1)</name>
    <dbReference type="NCBI Taxonomy" id="426355"/>
    <lineage>
        <taxon>Bacteria</taxon>
        <taxon>Pseudomonadati</taxon>
        <taxon>Pseudomonadota</taxon>
        <taxon>Alphaproteobacteria</taxon>
        <taxon>Hyphomicrobiales</taxon>
        <taxon>Methylobacteriaceae</taxon>
        <taxon>Methylobacterium</taxon>
    </lineage>
</organism>
<gene>
    <name evidence="6" type="ordered locus">Mrad2831_2499</name>
</gene>
<dbReference type="Pfam" id="PF00072">
    <property type="entry name" value="Response_reg"/>
    <property type="match status" value="1"/>
</dbReference>
<dbReference type="PANTHER" id="PTHR44591:SF3">
    <property type="entry name" value="RESPONSE REGULATORY DOMAIN-CONTAINING PROTEIN"/>
    <property type="match status" value="1"/>
</dbReference>
<sequence>MDPSPTDRRPYALVVDDDVLVRMTALDILEDAGFRTFEAENAEEALAVLHGHHVSIVVLFTDVNMPGAMDGFGLARETAQHWPHVSILVASGRHKPGPGEMPEGAHFVGKPFNAEVVRDRLKQMLPDGQKPDPLKD</sequence>
<accession>B1M011</accession>
<dbReference type="Gene3D" id="3.40.50.2300">
    <property type="match status" value="1"/>
</dbReference>
<keyword evidence="3" id="KW-0804">Transcription</keyword>
<evidence type="ECO:0000313" key="6">
    <source>
        <dbReference type="EMBL" id="ACB24494.1"/>
    </source>
</evidence>
<dbReference type="GeneID" id="6138541"/>
<proteinExistence type="predicted"/>
<dbReference type="eggNOG" id="COG2204">
    <property type="taxonomic scope" value="Bacteria"/>
</dbReference>
<reference evidence="6 7" key="1">
    <citation type="submission" date="2008-03" db="EMBL/GenBank/DDBJ databases">
        <title>Complete sequence of chromosome of Methylobacterium radiotolerans JCM 2831.</title>
        <authorList>
            <consortium name="US DOE Joint Genome Institute"/>
            <person name="Copeland A."/>
            <person name="Lucas S."/>
            <person name="Lapidus A."/>
            <person name="Glavina del Rio T."/>
            <person name="Dalin E."/>
            <person name="Tice H."/>
            <person name="Bruce D."/>
            <person name="Goodwin L."/>
            <person name="Pitluck S."/>
            <person name="Kiss H."/>
            <person name="Brettin T."/>
            <person name="Detter J.C."/>
            <person name="Han C."/>
            <person name="Kuske C.R."/>
            <person name="Schmutz J."/>
            <person name="Larimer F."/>
            <person name="Land M."/>
            <person name="Hauser L."/>
            <person name="Kyrpides N."/>
            <person name="Mikhailova N."/>
            <person name="Marx C.J."/>
            <person name="Richardson P."/>
        </authorList>
    </citation>
    <scope>NUCLEOTIDE SEQUENCE [LARGE SCALE GENOMIC DNA]</scope>
    <source>
        <strain evidence="7">ATCC 27329 / DSM 1819 / JCM 2831 / NBRC 15690 / NCIMB 10815 / 0-1</strain>
    </source>
</reference>
<dbReference type="KEGG" id="mrd:Mrad2831_2499"/>
<dbReference type="Proteomes" id="UP000006589">
    <property type="component" value="Chromosome"/>
</dbReference>
<name>B1M011_METRJ</name>
<dbReference type="InterPro" id="IPR050595">
    <property type="entry name" value="Bact_response_regulator"/>
</dbReference>
<feature type="domain" description="Response regulatory" evidence="5">
    <location>
        <begin position="11"/>
        <end position="125"/>
    </location>
</feature>
<keyword evidence="2" id="KW-0805">Transcription regulation</keyword>
<evidence type="ECO:0000256" key="2">
    <source>
        <dbReference type="ARBA" id="ARBA00023015"/>
    </source>
</evidence>
<feature type="modified residue" description="4-aspartylphosphate" evidence="4">
    <location>
        <position position="62"/>
    </location>
</feature>
<dbReference type="EMBL" id="CP001001">
    <property type="protein sequence ID" value="ACB24494.1"/>
    <property type="molecule type" value="Genomic_DNA"/>
</dbReference>
<dbReference type="STRING" id="426355.Mrad2831_2499"/>
<evidence type="ECO:0000256" key="4">
    <source>
        <dbReference type="PROSITE-ProRule" id="PRU00169"/>
    </source>
</evidence>
<evidence type="ECO:0000256" key="1">
    <source>
        <dbReference type="ARBA" id="ARBA00022553"/>
    </source>
</evidence>
<dbReference type="OrthoDB" id="9784719at2"/>
<evidence type="ECO:0000259" key="5">
    <source>
        <dbReference type="PROSITE" id="PS50110"/>
    </source>
</evidence>
<keyword evidence="1 4" id="KW-0597">Phosphoprotein</keyword>